<dbReference type="Proteomes" id="UP000031443">
    <property type="component" value="Unassembled WGS sequence"/>
</dbReference>
<reference evidence="2" key="1">
    <citation type="journal article" date="2013" name="Nat. Genet.">
        <title>The draft genomes of soft-shell turtle and green sea turtle yield insights into the development and evolution of the turtle-specific body plan.</title>
        <authorList>
            <person name="Wang Z."/>
            <person name="Pascual-Anaya J."/>
            <person name="Zadissa A."/>
            <person name="Li W."/>
            <person name="Niimura Y."/>
            <person name="Huang Z."/>
            <person name="Li C."/>
            <person name="White S."/>
            <person name="Xiong Z."/>
            <person name="Fang D."/>
            <person name="Wang B."/>
            <person name="Ming Y."/>
            <person name="Chen Y."/>
            <person name="Zheng Y."/>
            <person name="Kuraku S."/>
            <person name="Pignatelli M."/>
            <person name="Herrero J."/>
            <person name="Beal K."/>
            <person name="Nozawa M."/>
            <person name="Li Q."/>
            <person name="Wang J."/>
            <person name="Zhang H."/>
            <person name="Yu L."/>
            <person name="Shigenobu S."/>
            <person name="Wang J."/>
            <person name="Liu J."/>
            <person name="Flicek P."/>
            <person name="Searle S."/>
            <person name="Wang J."/>
            <person name="Kuratani S."/>
            <person name="Yin Y."/>
            <person name="Aken B."/>
            <person name="Zhang G."/>
            <person name="Irie N."/>
        </authorList>
    </citation>
    <scope>NUCLEOTIDE SEQUENCE [LARGE SCALE GENOMIC DNA]</scope>
</reference>
<sequence length="121" mass="13940">MALFLCITGTLKLTPTPWLPVLSYIAPPSIGRNAATLQEFQRIVENERLPIHQDHNNVPHHLLKLHNPFWTHAFNLQQRNFNPDEAWKAEWSSQEVTNKHLAKDPMQKILSTISHEAHGQP</sequence>
<proteinExistence type="predicted"/>
<gene>
    <name evidence="1" type="ORF">UY3_09596</name>
</gene>
<evidence type="ECO:0000313" key="2">
    <source>
        <dbReference type="Proteomes" id="UP000031443"/>
    </source>
</evidence>
<name>M7B5Q1_CHEMY</name>
<accession>M7B5Q1</accession>
<dbReference type="EMBL" id="KB536575">
    <property type="protein sequence ID" value="EMP33266.1"/>
    <property type="molecule type" value="Genomic_DNA"/>
</dbReference>
<evidence type="ECO:0000313" key="1">
    <source>
        <dbReference type="EMBL" id="EMP33266.1"/>
    </source>
</evidence>
<keyword evidence="2" id="KW-1185">Reference proteome</keyword>
<organism evidence="1 2">
    <name type="scientific">Chelonia mydas</name>
    <name type="common">Green sea-turtle</name>
    <name type="synonym">Chelonia agassizi</name>
    <dbReference type="NCBI Taxonomy" id="8469"/>
    <lineage>
        <taxon>Eukaryota</taxon>
        <taxon>Metazoa</taxon>
        <taxon>Chordata</taxon>
        <taxon>Craniata</taxon>
        <taxon>Vertebrata</taxon>
        <taxon>Euteleostomi</taxon>
        <taxon>Archelosauria</taxon>
        <taxon>Testudinata</taxon>
        <taxon>Testudines</taxon>
        <taxon>Cryptodira</taxon>
        <taxon>Durocryptodira</taxon>
        <taxon>Americhelydia</taxon>
        <taxon>Chelonioidea</taxon>
        <taxon>Cheloniidae</taxon>
        <taxon>Chelonia</taxon>
    </lineage>
</organism>
<protein>
    <submittedName>
        <fullName evidence="1">Uncharacterized protein</fullName>
    </submittedName>
</protein>
<dbReference type="AlphaFoldDB" id="M7B5Q1"/>